<keyword evidence="12" id="KW-1185">Reference proteome</keyword>
<dbReference type="InterPro" id="IPR050131">
    <property type="entry name" value="Peptidase_S8_subtilisin-like"/>
</dbReference>
<organism evidence="11 12">
    <name type="scientific">Tolypocladium capitatum</name>
    <dbReference type="NCBI Taxonomy" id="45235"/>
    <lineage>
        <taxon>Eukaryota</taxon>
        <taxon>Fungi</taxon>
        <taxon>Dikarya</taxon>
        <taxon>Ascomycota</taxon>
        <taxon>Pezizomycotina</taxon>
        <taxon>Sordariomycetes</taxon>
        <taxon>Hypocreomycetidae</taxon>
        <taxon>Hypocreales</taxon>
        <taxon>Ophiocordycipitaceae</taxon>
        <taxon>Tolypocladium</taxon>
    </lineage>
</organism>
<feature type="active site" description="Charge relay system" evidence="6">
    <location>
        <position position="176"/>
    </location>
</feature>
<dbReference type="PANTHER" id="PTHR43806:SF58">
    <property type="entry name" value="ALKALINE PROTEASE 1-RELATED"/>
    <property type="match status" value="1"/>
</dbReference>
<evidence type="ECO:0000256" key="5">
    <source>
        <dbReference type="ARBA" id="ARBA00022825"/>
    </source>
</evidence>
<evidence type="ECO:0000256" key="2">
    <source>
        <dbReference type="ARBA" id="ARBA00022670"/>
    </source>
</evidence>
<keyword evidence="3 8" id="KW-0732">Signal</keyword>
<dbReference type="InterPro" id="IPR037045">
    <property type="entry name" value="S8pro/Inhibitor_I9_sf"/>
</dbReference>
<gene>
    <name evidence="11" type="ORF">TCAP_00402</name>
</gene>
<dbReference type="PROSITE" id="PS51892">
    <property type="entry name" value="SUBTILASE"/>
    <property type="match status" value="1"/>
</dbReference>
<feature type="domain" description="Peptidase S8/S53" evidence="9">
    <location>
        <begin position="168"/>
        <end position="399"/>
    </location>
</feature>
<dbReference type="CDD" id="cd04077">
    <property type="entry name" value="Peptidases_S8_PCSK9_ProteinaseK_like"/>
    <property type="match status" value="1"/>
</dbReference>
<evidence type="ECO:0000256" key="6">
    <source>
        <dbReference type="PROSITE-ProRule" id="PRU01240"/>
    </source>
</evidence>
<comment type="caution">
    <text evidence="11">The sequence shown here is derived from an EMBL/GenBank/DDBJ whole genome shotgun (WGS) entry which is preliminary data.</text>
</comment>
<sequence>MVNFKSLAVAATTLFSYALAAPFVPENGQAQSASQHGKSIQDKYIITLKSGLQTGDLENHLEWVNGVHKRGLNAEQFKGVEVKYSGNYDFNGYAGHFDAATIAEIRKNPVVAAVEEDRIWELAFIQDETIALDKRALTTQHGATWGQGTVSHRSPGSTDYVFDTNAGRGTYAYVVDTGIRLTHQQFGGRATLGFTAFPGETTDTFGHGTHVSGTIAGETYGIAKLANLIAVKVFLGSSSSIAIILQGFNWAANDIISKGRTNQAVVNMSLGGSISTAFNSAVSSAFNSGVLSIIAAGNDGLDASNTSPASADGAFTVGALESGWNMAPYSNSGSKLKMLAPGTSILSAWIGSDTDTNTLSGTSMATPHMVGLALNAISVSGVSGAAAVSNYLVSTATTGRVTGNIRGSPNAIGNNNNSAE</sequence>
<dbReference type="InterPro" id="IPR010259">
    <property type="entry name" value="S8pro/Inhibitor_I9"/>
</dbReference>
<keyword evidence="2 6" id="KW-0645">Protease</keyword>
<dbReference type="EMBL" id="NRSZ01000072">
    <property type="protein sequence ID" value="PNY29686.1"/>
    <property type="molecule type" value="Genomic_DNA"/>
</dbReference>
<dbReference type="InterPro" id="IPR000209">
    <property type="entry name" value="Peptidase_S8/S53_dom"/>
</dbReference>
<evidence type="ECO:0000256" key="3">
    <source>
        <dbReference type="ARBA" id="ARBA00022729"/>
    </source>
</evidence>
<dbReference type="Pfam" id="PF05922">
    <property type="entry name" value="Inhibitor_I9"/>
    <property type="match status" value="1"/>
</dbReference>
<evidence type="ECO:0000256" key="4">
    <source>
        <dbReference type="ARBA" id="ARBA00022801"/>
    </source>
</evidence>
<evidence type="ECO:0000313" key="11">
    <source>
        <dbReference type="EMBL" id="PNY29686.1"/>
    </source>
</evidence>
<accession>A0A2K3QQ68</accession>
<reference evidence="11 12" key="1">
    <citation type="submission" date="2017-08" db="EMBL/GenBank/DDBJ databases">
        <title>Harnessing the power of phylogenomics to disentangle the directionality and signatures of interkingdom host jumping in the parasitic fungal genus Tolypocladium.</title>
        <authorList>
            <person name="Quandt C.A."/>
            <person name="Patterson W."/>
            <person name="Spatafora J.W."/>
        </authorList>
    </citation>
    <scope>NUCLEOTIDE SEQUENCE [LARGE SCALE GENOMIC DNA]</scope>
    <source>
        <strain evidence="11 12">CBS 113982</strain>
    </source>
</reference>
<dbReference type="OrthoDB" id="206201at2759"/>
<proteinExistence type="inferred from homology"/>
<dbReference type="GO" id="GO:0005576">
    <property type="term" value="C:extracellular region"/>
    <property type="evidence" value="ECO:0007669"/>
    <property type="project" value="UniProtKB-ARBA"/>
</dbReference>
<dbReference type="FunFam" id="3.40.50.200:FF:000014">
    <property type="entry name" value="Proteinase K"/>
    <property type="match status" value="1"/>
</dbReference>
<comment type="similarity">
    <text evidence="1 6 7">Belongs to the peptidase S8 family.</text>
</comment>
<dbReference type="InterPro" id="IPR023828">
    <property type="entry name" value="Peptidase_S8_Ser-AS"/>
</dbReference>
<dbReference type="SUPFAM" id="SSF54897">
    <property type="entry name" value="Protease propeptides/inhibitors"/>
    <property type="match status" value="1"/>
</dbReference>
<dbReference type="AlphaFoldDB" id="A0A2K3QQ68"/>
<feature type="chain" id="PRO_5014343082" evidence="8">
    <location>
        <begin position="21"/>
        <end position="420"/>
    </location>
</feature>
<dbReference type="Pfam" id="PF00082">
    <property type="entry name" value="Peptidase_S8"/>
    <property type="match status" value="1"/>
</dbReference>
<dbReference type="PROSITE" id="PS00136">
    <property type="entry name" value="SUBTILASE_ASP"/>
    <property type="match status" value="1"/>
</dbReference>
<evidence type="ECO:0000256" key="7">
    <source>
        <dbReference type="RuleBase" id="RU003355"/>
    </source>
</evidence>
<dbReference type="PANTHER" id="PTHR43806">
    <property type="entry name" value="PEPTIDASE S8"/>
    <property type="match status" value="1"/>
</dbReference>
<dbReference type="InterPro" id="IPR036852">
    <property type="entry name" value="Peptidase_S8/S53_dom_sf"/>
</dbReference>
<protein>
    <submittedName>
        <fullName evidence="11">Alkaline proteinase</fullName>
    </submittedName>
</protein>
<name>A0A2K3QQ68_9HYPO</name>
<dbReference type="GO" id="GO:0006508">
    <property type="term" value="P:proteolysis"/>
    <property type="evidence" value="ECO:0007669"/>
    <property type="project" value="UniProtKB-KW"/>
</dbReference>
<evidence type="ECO:0000259" key="9">
    <source>
        <dbReference type="Pfam" id="PF00082"/>
    </source>
</evidence>
<dbReference type="InterPro" id="IPR023827">
    <property type="entry name" value="Peptidase_S8_Asp-AS"/>
</dbReference>
<keyword evidence="4 6" id="KW-0378">Hydrolase</keyword>
<feature type="signal peptide" evidence="8">
    <location>
        <begin position="1"/>
        <end position="20"/>
    </location>
</feature>
<dbReference type="STRING" id="45235.A0A2K3QQ68"/>
<evidence type="ECO:0000256" key="8">
    <source>
        <dbReference type="SAM" id="SignalP"/>
    </source>
</evidence>
<evidence type="ECO:0000313" key="12">
    <source>
        <dbReference type="Proteomes" id="UP000236621"/>
    </source>
</evidence>
<dbReference type="Gene3D" id="3.30.70.80">
    <property type="entry name" value="Peptidase S8 propeptide/proteinase inhibitor I9"/>
    <property type="match status" value="1"/>
</dbReference>
<dbReference type="GO" id="GO:0004252">
    <property type="term" value="F:serine-type endopeptidase activity"/>
    <property type="evidence" value="ECO:0007669"/>
    <property type="project" value="UniProtKB-UniRule"/>
</dbReference>
<dbReference type="PRINTS" id="PR00723">
    <property type="entry name" value="SUBTILISIN"/>
</dbReference>
<feature type="active site" description="Charge relay system" evidence="6">
    <location>
        <position position="363"/>
    </location>
</feature>
<dbReference type="InterPro" id="IPR034193">
    <property type="entry name" value="PCSK9_ProteinaseK-like"/>
</dbReference>
<evidence type="ECO:0000256" key="1">
    <source>
        <dbReference type="ARBA" id="ARBA00011073"/>
    </source>
</evidence>
<dbReference type="InterPro" id="IPR015500">
    <property type="entry name" value="Peptidase_S8_subtilisin-rel"/>
</dbReference>
<dbReference type="InterPro" id="IPR022398">
    <property type="entry name" value="Peptidase_S8_His-AS"/>
</dbReference>
<evidence type="ECO:0000259" key="10">
    <source>
        <dbReference type="Pfam" id="PF05922"/>
    </source>
</evidence>
<dbReference type="Gene3D" id="3.40.50.200">
    <property type="entry name" value="Peptidase S8/S53 domain"/>
    <property type="match status" value="1"/>
</dbReference>
<dbReference type="Proteomes" id="UP000236621">
    <property type="component" value="Unassembled WGS sequence"/>
</dbReference>
<dbReference type="PROSITE" id="PS00137">
    <property type="entry name" value="SUBTILASE_HIS"/>
    <property type="match status" value="1"/>
</dbReference>
<feature type="domain" description="Inhibitor I9" evidence="10">
    <location>
        <begin position="43"/>
        <end position="122"/>
    </location>
</feature>
<dbReference type="PROSITE" id="PS00138">
    <property type="entry name" value="SUBTILASE_SER"/>
    <property type="match status" value="1"/>
</dbReference>
<dbReference type="SUPFAM" id="SSF52743">
    <property type="entry name" value="Subtilisin-like"/>
    <property type="match status" value="1"/>
</dbReference>
<feature type="active site" description="Charge relay system" evidence="6">
    <location>
        <position position="207"/>
    </location>
</feature>
<keyword evidence="5 6" id="KW-0720">Serine protease</keyword>